<evidence type="ECO:0000256" key="1">
    <source>
        <dbReference type="ARBA" id="ARBA00005771"/>
    </source>
</evidence>
<sequence>MEVLLNGMTVLMRTIKDCCVSFYHHTKNASAYGFTDGEFDDFFELFINEQTDFGDYFETTLSWWEHRNDPNVLFITYEELKEDTAKNVLKIASFIGSEYKEKLEKDDKMLQDVILHSSFNFLKEHLNRHIAEIRRMPKEMIRDNPDIPDGFKAVLLSEERQKEKNDSRSTFIRKGIVGDWQNYFSPAQSAKLEKKFKEKFAGTGLLDLWKNYI</sequence>
<feature type="domain" description="Sulfotransferase" evidence="3">
    <location>
        <begin position="10"/>
        <end position="125"/>
    </location>
</feature>
<evidence type="ECO:0000256" key="2">
    <source>
        <dbReference type="ARBA" id="ARBA00022679"/>
    </source>
</evidence>
<proteinExistence type="inferred from homology"/>
<dbReference type="InterPro" id="IPR027417">
    <property type="entry name" value="P-loop_NTPase"/>
</dbReference>
<organism evidence="4 5">
    <name type="scientific">Larinioides sclopetarius</name>
    <dbReference type="NCBI Taxonomy" id="280406"/>
    <lineage>
        <taxon>Eukaryota</taxon>
        <taxon>Metazoa</taxon>
        <taxon>Ecdysozoa</taxon>
        <taxon>Arthropoda</taxon>
        <taxon>Chelicerata</taxon>
        <taxon>Arachnida</taxon>
        <taxon>Araneae</taxon>
        <taxon>Araneomorphae</taxon>
        <taxon>Entelegynae</taxon>
        <taxon>Araneoidea</taxon>
        <taxon>Araneidae</taxon>
        <taxon>Larinioides</taxon>
    </lineage>
</organism>
<dbReference type="PANTHER" id="PTHR11783">
    <property type="entry name" value="SULFOTRANSFERASE SULT"/>
    <property type="match status" value="1"/>
</dbReference>
<feature type="domain" description="Sulfotransferase" evidence="3">
    <location>
        <begin position="158"/>
        <end position="204"/>
    </location>
</feature>
<dbReference type="AlphaFoldDB" id="A0AAV1YQI4"/>
<evidence type="ECO:0000313" key="4">
    <source>
        <dbReference type="EMBL" id="CAL1261053.1"/>
    </source>
</evidence>
<keyword evidence="2" id="KW-0808">Transferase</keyword>
<gene>
    <name evidence="4" type="ORF">LARSCL_LOCUS181</name>
</gene>
<evidence type="ECO:0000259" key="3">
    <source>
        <dbReference type="Pfam" id="PF00685"/>
    </source>
</evidence>
<accession>A0AAV1YQI4</accession>
<dbReference type="GO" id="GO:0008146">
    <property type="term" value="F:sulfotransferase activity"/>
    <property type="evidence" value="ECO:0007669"/>
    <property type="project" value="InterPro"/>
</dbReference>
<keyword evidence="5" id="KW-1185">Reference proteome</keyword>
<reference evidence="4 5" key="1">
    <citation type="submission" date="2024-04" db="EMBL/GenBank/DDBJ databases">
        <authorList>
            <person name="Rising A."/>
            <person name="Reimegard J."/>
            <person name="Sonavane S."/>
            <person name="Akerstrom W."/>
            <person name="Nylinder S."/>
            <person name="Hedman E."/>
            <person name="Kallberg Y."/>
        </authorList>
    </citation>
    <scope>NUCLEOTIDE SEQUENCE [LARGE SCALE GENOMIC DNA]</scope>
</reference>
<dbReference type="SUPFAM" id="SSF52540">
    <property type="entry name" value="P-loop containing nucleoside triphosphate hydrolases"/>
    <property type="match status" value="1"/>
</dbReference>
<comment type="caution">
    <text evidence="4">The sequence shown here is derived from an EMBL/GenBank/DDBJ whole genome shotgun (WGS) entry which is preliminary data.</text>
</comment>
<dbReference type="InterPro" id="IPR000863">
    <property type="entry name" value="Sulfotransferase_dom"/>
</dbReference>
<evidence type="ECO:0000313" key="5">
    <source>
        <dbReference type="Proteomes" id="UP001497382"/>
    </source>
</evidence>
<comment type="similarity">
    <text evidence="1">Belongs to the sulfotransferase 1 family.</text>
</comment>
<protein>
    <recommendedName>
        <fullName evidence="3">Sulfotransferase domain-containing protein</fullName>
    </recommendedName>
</protein>
<dbReference type="Pfam" id="PF00685">
    <property type="entry name" value="Sulfotransfer_1"/>
    <property type="match status" value="2"/>
</dbReference>
<dbReference type="EMBL" id="CAXIEN010000001">
    <property type="protein sequence ID" value="CAL1261053.1"/>
    <property type="molecule type" value="Genomic_DNA"/>
</dbReference>
<dbReference type="Gene3D" id="3.40.50.300">
    <property type="entry name" value="P-loop containing nucleotide triphosphate hydrolases"/>
    <property type="match status" value="1"/>
</dbReference>
<dbReference type="Proteomes" id="UP001497382">
    <property type="component" value="Unassembled WGS sequence"/>
</dbReference>
<name>A0AAV1YQI4_9ARAC</name>